<dbReference type="InterPro" id="IPR017441">
    <property type="entry name" value="Protein_kinase_ATP_BS"/>
</dbReference>
<evidence type="ECO:0000256" key="2">
    <source>
        <dbReference type="SAM" id="Phobius"/>
    </source>
</evidence>
<dbReference type="InterPro" id="IPR001245">
    <property type="entry name" value="Ser-Thr/Tyr_kinase_cat_dom"/>
</dbReference>
<comment type="caution">
    <text evidence="4">The sequence shown here is derived from an EMBL/GenBank/DDBJ whole genome shotgun (WGS) entry which is preliminary data.</text>
</comment>
<feature type="region of interest" description="Disordered" evidence="1">
    <location>
        <begin position="534"/>
        <end position="553"/>
    </location>
</feature>
<reference evidence="4" key="1">
    <citation type="submission" date="2022-03" db="EMBL/GenBank/DDBJ databases">
        <authorList>
            <person name="Martin C."/>
        </authorList>
    </citation>
    <scope>NUCLEOTIDE SEQUENCE</scope>
</reference>
<dbReference type="Pfam" id="PF07714">
    <property type="entry name" value="PK_Tyr_Ser-Thr"/>
    <property type="match status" value="1"/>
</dbReference>
<feature type="compositionally biased region" description="Basic and acidic residues" evidence="1">
    <location>
        <begin position="909"/>
        <end position="921"/>
    </location>
</feature>
<dbReference type="GO" id="GO:0005524">
    <property type="term" value="F:ATP binding"/>
    <property type="evidence" value="ECO:0007669"/>
    <property type="project" value="UniProtKB-UniRule"/>
</dbReference>
<dbReference type="OrthoDB" id="5973359at2759"/>
<evidence type="ECO:0000256" key="1">
    <source>
        <dbReference type="SAM" id="MobiDB-lite"/>
    </source>
</evidence>
<feature type="region of interest" description="Disordered" evidence="1">
    <location>
        <begin position="620"/>
        <end position="639"/>
    </location>
</feature>
<keyword evidence="2" id="KW-0812">Transmembrane</keyword>
<dbReference type="GO" id="GO:0004672">
    <property type="term" value="F:protein kinase activity"/>
    <property type="evidence" value="ECO:0007669"/>
    <property type="project" value="InterPro"/>
</dbReference>
<feature type="signal peptide" evidence="3">
    <location>
        <begin position="1"/>
        <end position="19"/>
    </location>
</feature>
<feature type="compositionally biased region" description="Basic and acidic residues" evidence="1">
    <location>
        <begin position="1002"/>
        <end position="1014"/>
    </location>
</feature>
<feature type="compositionally biased region" description="Basic and acidic residues" evidence="1">
    <location>
        <begin position="624"/>
        <end position="639"/>
    </location>
</feature>
<dbReference type="InterPro" id="IPR000719">
    <property type="entry name" value="Prot_kinase_dom"/>
</dbReference>
<dbReference type="SUPFAM" id="SSF56112">
    <property type="entry name" value="Protein kinase-like (PK-like)"/>
    <property type="match status" value="1"/>
</dbReference>
<dbReference type="Gene3D" id="3.30.200.20">
    <property type="entry name" value="Phosphorylase Kinase, domain 1"/>
    <property type="match status" value="1"/>
</dbReference>
<name>A0A8J1Y6J3_OWEFU</name>
<feature type="transmembrane region" description="Helical" evidence="2">
    <location>
        <begin position="31"/>
        <end position="55"/>
    </location>
</feature>
<gene>
    <name evidence="4" type="ORF">OFUS_LOCUS18966</name>
</gene>
<dbReference type="InterPro" id="IPR011009">
    <property type="entry name" value="Kinase-like_dom_sf"/>
</dbReference>
<dbReference type="AlphaFoldDB" id="A0A8J1Y6J3"/>
<dbReference type="Proteomes" id="UP000749559">
    <property type="component" value="Unassembled WGS sequence"/>
</dbReference>
<feature type="region of interest" description="Disordered" evidence="1">
    <location>
        <begin position="779"/>
        <end position="820"/>
    </location>
</feature>
<dbReference type="PRINTS" id="PR00109">
    <property type="entry name" value="TYRKINASE"/>
</dbReference>
<accession>A0A8J1Y6J3</accession>
<evidence type="ECO:0000256" key="3">
    <source>
        <dbReference type="SAM" id="SignalP"/>
    </source>
</evidence>
<dbReference type="PANTHER" id="PTHR24417">
    <property type="entry name" value="SERINE/THREONINE-PROTEIN KINASE LMTK1"/>
    <property type="match status" value="1"/>
</dbReference>
<feature type="compositionally biased region" description="Polar residues" evidence="1">
    <location>
        <begin position="954"/>
        <end position="973"/>
    </location>
</feature>
<feature type="region of interest" description="Disordered" evidence="1">
    <location>
        <begin position="653"/>
        <end position="700"/>
    </location>
</feature>
<feature type="compositionally biased region" description="Polar residues" evidence="1">
    <location>
        <begin position="922"/>
        <end position="943"/>
    </location>
</feature>
<feature type="region of interest" description="Disordered" evidence="1">
    <location>
        <begin position="889"/>
        <end position="1014"/>
    </location>
</feature>
<dbReference type="EMBL" id="CAIIXF020000009">
    <property type="protein sequence ID" value="CAH1794228.1"/>
    <property type="molecule type" value="Genomic_DNA"/>
</dbReference>
<dbReference type="PROSITE" id="PS50011">
    <property type="entry name" value="PROTEIN_KINASE_DOM"/>
    <property type="match status" value="1"/>
</dbReference>
<keyword evidence="3" id="KW-0732">Signal</keyword>
<sequence length="1014" mass="112146">MTMIWRIQLFVALLACCEANSEGTTKDGVFVIAPSVVGVMLCVTMVLLLALCTCLEKKGFQDLNNETHDIEAQHVNVHLREGESPEVQFEPLPDVRPEWKKHYILKPSIINLNTQRPIVEVASQDSFPRGNLGYIKEIGTGWFGKVLLGEATQTNEEGQMSRTKVVVKMLRDEAFEGEEQLLQKEVSPFRELEHPHMLKVLGHCTDGNPHLVIMELCPFGDLKSYLVGHRVAEDILNERGLMLKFASEMSHGLQFLHQNDYVHRDFSTRSCQLAADLTVKIGDYGLSESLYKEDYYWTSDDEAIPIRWLAPETVNWSNNHLQLNQFTKEANIWSFGVTLWEIFEFAKKPYGNMTDEEVLDNVISSKPFLLEAPSANVKHKEKMYEVMKFCWLEPSKRPSANELFIVCNHLHTNRDTTDTISFDEKWNQLLPNQLNNVEAKIAGAIDSTPVNQELAQPEGFGNNFVTEAEVVADLGERDEPLGASNPDNPNFGNMVYVQEPQSNPSSLVGPFNENSPDICSLMPDKEQSIITNQDVRESAVTPPPREPGIKTSTPIKAREVKPKEFDNLSKDSVSSMENYATPYTEDTDSVKTADLSLEKIPEINVDSFEDNLGNLSMESLESTNKSEHKDVAEESHGASDDLKSVIASLILNEPTVENTDRQPESINKTNLSPIHGLPANDDNSQPSSANNTQDITGTSENTTFHSLQSSLSTTAGYETAKSPDALELTGTSLGDTLLSLDSTMGTLIASEDFSDNGALDLIAKHDSIEDEPSIGLLEDFDPSASPSQFTLNGSARSPFSEALGGNTPLFSTMGSHDGDELSAGLQQQEYDARLASTSTNDSLDMEEYNDALDTNKRGNYQLTYVNSFEESGELSTSFKPEDIFSAIQEEQSSREDLSDIASADSLNKSTDKLIKQQHDISDTNPPNSSNENVADSTPNTRNVNPGEVDHNQDTTKSNTNATGDIQVETQHTTVPCEDNDNATTDDENRNKIAGDGEQLANKSKEPESTKEAKA</sequence>
<dbReference type="PROSITE" id="PS00107">
    <property type="entry name" value="PROTEIN_KINASE_ATP"/>
    <property type="match status" value="1"/>
</dbReference>
<feature type="chain" id="PRO_5043422742" evidence="3">
    <location>
        <begin position="20"/>
        <end position="1014"/>
    </location>
</feature>
<evidence type="ECO:0000313" key="5">
    <source>
        <dbReference type="Proteomes" id="UP000749559"/>
    </source>
</evidence>
<feature type="compositionally biased region" description="Polar residues" evidence="1">
    <location>
        <begin position="681"/>
        <end position="700"/>
    </location>
</feature>
<feature type="compositionally biased region" description="Polar residues" evidence="1">
    <location>
        <begin position="784"/>
        <end position="797"/>
    </location>
</feature>
<organism evidence="4 5">
    <name type="scientific">Owenia fusiformis</name>
    <name type="common">Polychaete worm</name>
    <dbReference type="NCBI Taxonomy" id="6347"/>
    <lineage>
        <taxon>Eukaryota</taxon>
        <taxon>Metazoa</taxon>
        <taxon>Spiralia</taxon>
        <taxon>Lophotrochozoa</taxon>
        <taxon>Annelida</taxon>
        <taxon>Polychaeta</taxon>
        <taxon>Sedentaria</taxon>
        <taxon>Canalipalpata</taxon>
        <taxon>Sabellida</taxon>
        <taxon>Oweniida</taxon>
        <taxon>Oweniidae</taxon>
        <taxon>Owenia</taxon>
    </lineage>
</organism>
<keyword evidence="2" id="KW-0472">Membrane</keyword>
<proteinExistence type="predicted"/>
<dbReference type="PANTHER" id="PTHR24417:SF7">
    <property type="entry name" value="CHROMATIN MODIFICATION-RELATED PROTEIN EAF1"/>
    <property type="match status" value="1"/>
</dbReference>
<protein>
    <submittedName>
        <fullName evidence="4">Uncharacterized protein</fullName>
    </submittedName>
</protein>
<keyword evidence="5" id="KW-1185">Reference proteome</keyword>
<dbReference type="Gene3D" id="1.10.510.10">
    <property type="entry name" value="Transferase(Phosphotransferase) domain 1"/>
    <property type="match status" value="1"/>
</dbReference>
<keyword evidence="2" id="KW-1133">Transmembrane helix</keyword>
<evidence type="ECO:0000313" key="4">
    <source>
        <dbReference type="EMBL" id="CAH1794228.1"/>
    </source>
</evidence>